<dbReference type="VEuPathDB" id="FungiDB:RhiirFUN_015805"/>
<dbReference type="InterPro" id="IPR006553">
    <property type="entry name" value="Leu-rich_rpt_Cys-con_subtyp"/>
</dbReference>
<dbReference type="eggNOG" id="KOG4341">
    <property type="taxonomic scope" value="Eukaryota"/>
</dbReference>
<dbReference type="HOGENOM" id="CLU_475784_0_0_1"/>
<dbReference type="GO" id="GO:0031146">
    <property type="term" value="P:SCF-dependent proteasomal ubiquitin-dependent protein catabolic process"/>
    <property type="evidence" value="ECO:0007669"/>
    <property type="project" value="TreeGrafter"/>
</dbReference>
<proteinExistence type="predicted"/>
<name>U9T746_RHIID</name>
<dbReference type="SUPFAM" id="SSF52047">
    <property type="entry name" value="RNI-like"/>
    <property type="match status" value="1"/>
</dbReference>
<dbReference type="AlphaFoldDB" id="U9T746"/>
<dbReference type="InterPro" id="IPR032675">
    <property type="entry name" value="LRR_dom_sf"/>
</dbReference>
<accession>U9T746</accession>
<dbReference type="SMART" id="SM00367">
    <property type="entry name" value="LRR_CC"/>
    <property type="match status" value="4"/>
</dbReference>
<evidence type="ECO:0000313" key="1">
    <source>
        <dbReference type="EMBL" id="ESA03979.1"/>
    </source>
</evidence>
<dbReference type="Gene3D" id="3.80.10.10">
    <property type="entry name" value="Ribonuclease Inhibitor"/>
    <property type="match status" value="2"/>
</dbReference>
<dbReference type="EMBL" id="KI294662">
    <property type="protein sequence ID" value="ESA03979.1"/>
    <property type="molecule type" value="Genomic_DNA"/>
</dbReference>
<dbReference type="GO" id="GO:0019005">
    <property type="term" value="C:SCF ubiquitin ligase complex"/>
    <property type="evidence" value="ECO:0007669"/>
    <property type="project" value="TreeGrafter"/>
</dbReference>
<dbReference type="PANTHER" id="PTHR13318">
    <property type="entry name" value="PARTNER OF PAIRED, ISOFORM B-RELATED"/>
    <property type="match status" value="1"/>
</dbReference>
<evidence type="ECO:0008006" key="2">
    <source>
        <dbReference type="Google" id="ProtNLM"/>
    </source>
</evidence>
<sequence>MSTPAQLTLLNIDLLHIIFSNFEYQDDLFNSLLVNSYWALVIVDKLWKKPTWRSPNVFHKFVTTLRNSSTTSFNYGNFVQQITFTSYPEISLPKPDIKIISEKCKNIKYLTFNRIASIEIVEMFLKNCPGLISFAIFSHKSSSLGIALRPIRDGKCSRLQHLDLQHWKSEWKHDILKDIGNRCPLLTTLIISSLVTNTLATTIVNSFPNLKGFTCNTITGAGFTILISGFPKLKFLSLEFPYISFETALAVAMDFPPLESFNLRIKSYKGFDHFARLWVQGQSYLQHIEFDSARGLSDDSFLPIAQYCHQLESVELRSCTNLTDSSIMALAKYRNIKLKRFTIIHCNQLTDLGLNDLAKYCNNLRKCTILGCLNISHSSLSNIVKNCNNLQEFGFTNRPMMTPTIVMELINNDLENFLEILDIRSDDLATADSSVKKPYPKFDLNLMINLAEKCQNIRKLSLRFNMVGLSPDELIQAIHKFHKLEKLEILTIGDKEFKKDHIKELETHRRLKEVKFVGNSALDQDAKIYLVYRKTEGKLLNTLLEQNAHDEVSAIRVYPKSNYKISQPILNTIKLKQCREIGKLMEE</sequence>
<organism evidence="1">
    <name type="scientific">Rhizophagus irregularis (strain DAOM 181602 / DAOM 197198 / MUCL 43194)</name>
    <name type="common">Arbuscular mycorrhizal fungus</name>
    <name type="synonym">Glomus intraradices</name>
    <dbReference type="NCBI Taxonomy" id="747089"/>
    <lineage>
        <taxon>Eukaryota</taxon>
        <taxon>Fungi</taxon>
        <taxon>Fungi incertae sedis</taxon>
        <taxon>Mucoromycota</taxon>
        <taxon>Glomeromycotina</taxon>
        <taxon>Glomeromycetes</taxon>
        <taxon>Glomerales</taxon>
        <taxon>Glomeraceae</taxon>
        <taxon>Rhizophagus</taxon>
    </lineage>
</organism>
<protein>
    <recommendedName>
        <fullName evidence="2">RNI-like protein</fullName>
    </recommendedName>
</protein>
<gene>
    <name evidence="1" type="ORF">GLOINDRAFT_5047</name>
</gene>
<reference evidence="1" key="1">
    <citation type="submission" date="2013-07" db="EMBL/GenBank/DDBJ databases">
        <title>The genome of an arbuscular mycorrhizal fungus provides insights into the evolution of the oldest plant symbiosis.</title>
        <authorList>
            <consortium name="DOE Joint Genome Institute"/>
            <person name="Tisserant E."/>
            <person name="Malbreil M."/>
            <person name="Kuo A."/>
            <person name="Kohler A."/>
            <person name="Symeonidi A."/>
            <person name="Balestrini R."/>
            <person name="Charron P."/>
            <person name="Duensing N."/>
            <person name="Frei-dit-Frey N."/>
            <person name="Gianinazzi-Pearson V."/>
            <person name="Gilbert B."/>
            <person name="Handa Y."/>
            <person name="Hijri M."/>
            <person name="Kaul R."/>
            <person name="Kawaguchi M."/>
            <person name="Krajinski F."/>
            <person name="Lammers P."/>
            <person name="Lapierre D."/>
            <person name="Masclaux F.G."/>
            <person name="Murat C."/>
            <person name="Morin E."/>
            <person name="Ndikumana S."/>
            <person name="Pagni M."/>
            <person name="Petitpierre D."/>
            <person name="Requena N."/>
            <person name="Rosikiewicz P."/>
            <person name="Riley R."/>
            <person name="Saito K."/>
            <person name="San Clemente H."/>
            <person name="Shapiro H."/>
            <person name="van Tuinen D."/>
            <person name="Becard G."/>
            <person name="Bonfante P."/>
            <person name="Paszkowski U."/>
            <person name="Shachar-Hill Y."/>
            <person name="Young J.P."/>
            <person name="Sanders I.R."/>
            <person name="Henrissat B."/>
            <person name="Rensing S.A."/>
            <person name="Grigoriev I.V."/>
            <person name="Corradi N."/>
            <person name="Roux C."/>
            <person name="Martin F."/>
        </authorList>
    </citation>
    <scope>NUCLEOTIDE SEQUENCE</scope>
    <source>
        <strain evidence="1">DAOM 197198</strain>
    </source>
</reference>